<evidence type="ECO:0000256" key="2">
    <source>
        <dbReference type="SAM" id="Phobius"/>
    </source>
</evidence>
<dbReference type="AlphaFoldDB" id="A0A840I4M2"/>
<evidence type="ECO:0000256" key="1">
    <source>
        <dbReference type="SAM" id="MobiDB-lite"/>
    </source>
</evidence>
<organism evidence="3 4">
    <name type="scientific">Parvularcula dongshanensis</name>
    <dbReference type="NCBI Taxonomy" id="1173995"/>
    <lineage>
        <taxon>Bacteria</taxon>
        <taxon>Pseudomonadati</taxon>
        <taxon>Pseudomonadota</taxon>
        <taxon>Alphaproteobacteria</taxon>
        <taxon>Parvularculales</taxon>
        <taxon>Parvularculaceae</taxon>
        <taxon>Parvularcula</taxon>
    </lineage>
</organism>
<dbReference type="PANTHER" id="PTHR32063:SF33">
    <property type="entry name" value="RND SUPERFAMILY EFFLUX PUMP PERMEASE COMPONENT"/>
    <property type="match status" value="1"/>
</dbReference>
<protein>
    <submittedName>
        <fullName evidence="3">Multidrug efflux pump subunit AcrB</fullName>
    </submittedName>
</protein>
<dbReference type="Gene3D" id="1.20.1640.10">
    <property type="entry name" value="Multidrug efflux transporter AcrB transmembrane domain"/>
    <property type="match status" value="2"/>
</dbReference>
<feature type="transmembrane region" description="Helical" evidence="2">
    <location>
        <begin position="957"/>
        <end position="976"/>
    </location>
</feature>
<name>A0A840I4M2_9PROT</name>
<feature type="transmembrane region" description="Helical" evidence="2">
    <location>
        <begin position="911"/>
        <end position="936"/>
    </location>
</feature>
<dbReference type="Proteomes" id="UP000563524">
    <property type="component" value="Unassembled WGS sequence"/>
</dbReference>
<feature type="transmembrane region" description="Helical" evidence="2">
    <location>
        <begin position="461"/>
        <end position="480"/>
    </location>
</feature>
<dbReference type="PANTHER" id="PTHR32063">
    <property type="match status" value="1"/>
</dbReference>
<gene>
    <name evidence="3" type="ORF">GGQ59_001748</name>
</gene>
<keyword evidence="2" id="KW-1133">Transmembrane helix</keyword>
<feature type="transmembrane region" description="Helical" evidence="2">
    <location>
        <begin position="384"/>
        <end position="404"/>
    </location>
</feature>
<dbReference type="Pfam" id="PF00873">
    <property type="entry name" value="ACR_tran"/>
    <property type="match status" value="1"/>
</dbReference>
<dbReference type="RefSeq" id="WP_183817610.1">
    <property type="nucleotide sequence ID" value="NZ_JACHOB010000003.1"/>
</dbReference>
<feature type="transmembrane region" description="Helical" evidence="2">
    <location>
        <begin position="988"/>
        <end position="1013"/>
    </location>
</feature>
<dbReference type="PRINTS" id="PR00702">
    <property type="entry name" value="ACRIFLAVINRP"/>
</dbReference>
<evidence type="ECO:0000313" key="4">
    <source>
        <dbReference type="Proteomes" id="UP000563524"/>
    </source>
</evidence>
<sequence>MNGMIAWWARNGVAANLLMILIAIAGLFGFLMVDREESPSPAFNFVEISVSWPGAGPREVEEQIILRIEEAVSDVDGVKSVESTAREGYAYVTVEMVDDGRDFDAFLNQVKARVDAVSNLPPSSYPPVVAQQIWEQPLSFITFASDLPAQEHNRLAREIRDEIAALPGGTPMVSLWGARDEEVSIEVSEEALRRYGLTFDDVARAIRGSSINISAGAVRTDVGNIALAARNLADSQSEFEQIIVRQNQDGSAIRVSDVATVVDGFTEDRFRREVNGKPGITIAPRAPSKLNVVKISKVIEKYIEDKQEELPPGVDLFMTYDTIESYRSQLNLVGGNAVQGLVLVLIVLALFLRPIVAIWVAMGIAISFLGTFIFMPTLDVSLNFLSLFGLLLVIGIVVDDALVVGESIHRQTERGQKGLTAAVVGTQIVAKPVLFAVLTTMIAFAPFILIGGGTAQFTKHIAWTINLSLAFSLLESFLILPSHLSHMKAQEKQSRFDRFQSRFADGMTDFADKVYRPIIRGAIRWRYYTVAGFVVLFALSMSLLTQGWVPFNFMPDVEGRGFTIDVTMQEGTPYARNVEVYERMVGAMEEAQRLYEEELGQDIVHAMLSGVSETNIDARMILIDGNDRPVTTSQVAERVRELIGEIPDSEVVTVNSSASGDENAGRLYISLEGDNLDELAAAAEDMKSWLRTLPELYDVRDSLQAPNDELQLKLRPGAERFGLTLQSVIGQVRQAYYGEEVQRLPRDGEDVRVMVRYPRSERENLDNLTSVRIRTADGREVPLAAVAEEDFAPALQRINRRDRQQSVSVFAKISAGAPQGEIYGALYSEFVPGFTARHPTVQLAERGARQDQNEFFGQVFVLYAIALFCMYMLLAIAFGSYFQPILIMSAIPFGFMGAVFGHLLWGIPFAMFSVFGVAAAGGVVVNDNLVLIDYVNRLRQEGAGAFAALVEAGVVRFRPIILTSVTTFVGLIPILFESSVNAQFLKPMVVALAFGVFFALFVTLIFVPALYAVGADIARFYRALWTGEPQPSIGEGASREGLPVIRGADGYDDDLGAREPAE</sequence>
<accession>A0A840I4M2</accession>
<dbReference type="InterPro" id="IPR027463">
    <property type="entry name" value="AcrB_DN_DC_subdom"/>
</dbReference>
<feature type="transmembrane region" description="Helical" evidence="2">
    <location>
        <begin position="885"/>
        <end position="905"/>
    </location>
</feature>
<dbReference type="GO" id="GO:0042910">
    <property type="term" value="F:xenobiotic transmembrane transporter activity"/>
    <property type="evidence" value="ECO:0007669"/>
    <property type="project" value="TreeGrafter"/>
</dbReference>
<dbReference type="GO" id="GO:0005886">
    <property type="term" value="C:plasma membrane"/>
    <property type="evidence" value="ECO:0007669"/>
    <property type="project" value="TreeGrafter"/>
</dbReference>
<dbReference type="Gene3D" id="3.30.70.1430">
    <property type="entry name" value="Multidrug efflux transporter AcrB pore domain"/>
    <property type="match status" value="2"/>
</dbReference>
<dbReference type="EMBL" id="JACHOB010000003">
    <property type="protein sequence ID" value="MBB4659223.1"/>
    <property type="molecule type" value="Genomic_DNA"/>
</dbReference>
<dbReference type="SUPFAM" id="SSF82693">
    <property type="entry name" value="Multidrug efflux transporter AcrB pore domain, PN1, PN2, PC1 and PC2 subdomains"/>
    <property type="match status" value="2"/>
</dbReference>
<evidence type="ECO:0000313" key="3">
    <source>
        <dbReference type="EMBL" id="MBB4659223.1"/>
    </source>
</evidence>
<feature type="region of interest" description="Disordered" evidence="1">
    <location>
        <begin position="1034"/>
        <end position="1062"/>
    </location>
</feature>
<reference evidence="3 4" key="1">
    <citation type="submission" date="2020-08" db="EMBL/GenBank/DDBJ databases">
        <title>Genomic Encyclopedia of Type Strains, Phase IV (KMG-IV): sequencing the most valuable type-strain genomes for metagenomic binning, comparative biology and taxonomic classification.</title>
        <authorList>
            <person name="Goeker M."/>
        </authorList>
    </citation>
    <scope>NUCLEOTIDE SEQUENCE [LARGE SCALE GENOMIC DNA]</scope>
    <source>
        <strain evidence="3 4">DSM 102850</strain>
    </source>
</reference>
<feature type="transmembrane region" description="Helical" evidence="2">
    <location>
        <begin position="433"/>
        <end position="455"/>
    </location>
</feature>
<dbReference type="Gene3D" id="3.30.70.1320">
    <property type="entry name" value="Multidrug efflux transporter AcrB pore domain like"/>
    <property type="match status" value="1"/>
</dbReference>
<dbReference type="SUPFAM" id="SSF82866">
    <property type="entry name" value="Multidrug efflux transporter AcrB transmembrane domain"/>
    <property type="match status" value="2"/>
</dbReference>
<dbReference type="Gene3D" id="3.30.2090.10">
    <property type="entry name" value="Multidrug efflux transporter AcrB TolC docking domain, DN and DC subdomains"/>
    <property type="match status" value="2"/>
</dbReference>
<keyword evidence="2" id="KW-0472">Membrane</keyword>
<keyword evidence="2" id="KW-0812">Transmembrane</keyword>
<feature type="transmembrane region" description="Helical" evidence="2">
    <location>
        <begin position="332"/>
        <end position="352"/>
    </location>
</feature>
<feature type="transmembrane region" description="Helical" evidence="2">
    <location>
        <begin position="525"/>
        <end position="544"/>
    </location>
</feature>
<dbReference type="SUPFAM" id="SSF82714">
    <property type="entry name" value="Multidrug efflux transporter AcrB TolC docking domain, DN and DC subdomains"/>
    <property type="match status" value="2"/>
</dbReference>
<proteinExistence type="predicted"/>
<dbReference type="Gene3D" id="3.30.70.1440">
    <property type="entry name" value="Multidrug efflux transporter AcrB pore domain"/>
    <property type="match status" value="1"/>
</dbReference>
<feature type="transmembrane region" description="Helical" evidence="2">
    <location>
        <begin position="12"/>
        <end position="33"/>
    </location>
</feature>
<dbReference type="InterPro" id="IPR001036">
    <property type="entry name" value="Acrflvin-R"/>
</dbReference>
<feature type="transmembrane region" description="Helical" evidence="2">
    <location>
        <begin position="359"/>
        <end position="378"/>
    </location>
</feature>
<comment type="caution">
    <text evidence="3">The sequence shown here is derived from an EMBL/GenBank/DDBJ whole genome shotgun (WGS) entry which is preliminary data.</text>
</comment>
<feature type="transmembrane region" description="Helical" evidence="2">
    <location>
        <begin position="855"/>
        <end position="878"/>
    </location>
</feature>
<keyword evidence="4" id="KW-1185">Reference proteome</keyword>